<proteinExistence type="predicted"/>
<dbReference type="Pfam" id="PF06908">
    <property type="entry name" value="YpsA"/>
    <property type="match status" value="1"/>
</dbReference>
<comment type="caution">
    <text evidence="1">The sequence shown here is derived from an EMBL/GenBank/DDBJ whole genome shotgun (WGS) entry which is preliminary data.</text>
</comment>
<evidence type="ECO:0000313" key="2">
    <source>
        <dbReference type="Proteomes" id="UP000563523"/>
    </source>
</evidence>
<dbReference type="AlphaFoldDB" id="A0A850QYP9"/>
<accession>A0A850QYP9</accession>
<dbReference type="Proteomes" id="UP000563523">
    <property type="component" value="Unassembled WGS sequence"/>
</dbReference>
<keyword evidence="2" id="KW-1185">Reference proteome</keyword>
<dbReference type="PIRSF" id="PIRSF021290">
    <property type="entry name" value="DUF1273"/>
    <property type="match status" value="1"/>
</dbReference>
<dbReference type="SUPFAM" id="SSF102405">
    <property type="entry name" value="MCP/YpsA-like"/>
    <property type="match status" value="1"/>
</dbReference>
<name>A0A850QYP9_9LACO</name>
<dbReference type="Gene3D" id="3.40.50.450">
    <property type="match status" value="1"/>
</dbReference>
<dbReference type="InterPro" id="IPR010697">
    <property type="entry name" value="YspA"/>
</dbReference>
<gene>
    <name evidence="1" type="ORF">HU830_01140</name>
</gene>
<dbReference type="NCBIfam" id="NF010181">
    <property type="entry name" value="PRK13660.1"/>
    <property type="match status" value="1"/>
</dbReference>
<dbReference type="PANTHER" id="PTHR38440:SF1">
    <property type="entry name" value="UPF0398 PROTEIN SPR0331"/>
    <property type="match status" value="1"/>
</dbReference>
<organism evidence="1 2">
    <name type="scientific">Bombilactobacillus apium</name>
    <dbReference type="NCBI Taxonomy" id="2675299"/>
    <lineage>
        <taxon>Bacteria</taxon>
        <taxon>Bacillati</taxon>
        <taxon>Bacillota</taxon>
        <taxon>Bacilli</taxon>
        <taxon>Lactobacillales</taxon>
        <taxon>Lactobacillaceae</taxon>
        <taxon>Bombilactobacillus</taxon>
    </lineage>
</organism>
<protein>
    <submittedName>
        <fullName evidence="1">DUF1273 family protein</fullName>
    </submittedName>
</protein>
<dbReference type="RefSeq" id="WP_176941980.1">
    <property type="nucleotide sequence ID" value="NZ_JABZEC010000001.1"/>
</dbReference>
<dbReference type="EMBL" id="JABZEC010000001">
    <property type="protein sequence ID" value="NVY95813.1"/>
    <property type="molecule type" value="Genomic_DNA"/>
</dbReference>
<dbReference type="PANTHER" id="PTHR38440">
    <property type="entry name" value="UPF0398 PROTEIN YPSA"/>
    <property type="match status" value="1"/>
</dbReference>
<evidence type="ECO:0000313" key="1">
    <source>
        <dbReference type="EMBL" id="NVY95813.1"/>
    </source>
</evidence>
<reference evidence="1 2" key="1">
    <citation type="submission" date="2020-06" db="EMBL/GenBank/DDBJ databases">
        <authorList>
            <person name="Kang J."/>
        </authorList>
    </citation>
    <scope>NUCLEOTIDE SEQUENCE [LARGE SCALE GENOMIC DNA]</scope>
    <source>
        <strain evidence="1 2">DCY120</strain>
    </source>
</reference>
<sequence length="186" mass="21916">MSLLKNLWVTGYRAYELEIFQDNDPKQKIIMNYLSQTLFEYCDQGLEWVLTGGQSGVEQYSVSASQTAALADYQLQVAVMLPFTNFAQRWSENKQTQFQKILQQADYHNYVSQQDYQNPSQFRLYQQFMLQHTQGALLIYDPEYPGKSQYDWQAIQNYQQKVDYQLQLVTMDDLQDFTSSQTDFPV</sequence>